<dbReference type="InterPro" id="IPR041653">
    <property type="entry name" value="Importin_rep_4"/>
</dbReference>
<sequence>MDRELTEMESIVVAESEGEELDTLGNDPNYVALMLINHLESSEDTEFRELCVDMIVELLREDDLITWSNLSASTQSTVKTFLLNSIMVEESGFVVLKLGSIVLKLAASFIKDNNWPELVPFLYQCLDSSSKKYAKASAFLTLAGLAEKVGETIVHSMKGLHSIFRDTLNDDKLDLEVRSVAMYAVINFIQCLSSSNEKERFQDLLPCMMKTLNDALSSGNEEFILRNQYPMRYFMMLANEPRFLRRQLVDVVCTVFEIVEAECLEEDTRHMAVEFLITLVEAKEKAPGMMKKLPLFISRCFAMLLKLLLDIKDEPDWHSAEDVFDDSGTTRIFHVGSGCLSRFSLAIGGKSIAQIAIEQLSAYLDSPEWEKRHAALFALSRINKSCSKVITTKLDEVVSMVVNCFQDFHPRVRWAACRASIWLLLDFSPHLHEQYRYQIFLALAAAVEDFHPRVQAYATRALGAFCLSNKLETLIPLLDGIVNKTLVLIQEHFRTYYDTVMPHLKAILRDAHLKSDLILRARAMECISIVGKAVGKEKFRDDGKQVMEVVVSFQGLQAKADDPSTWDMLTAFAVICECIEQELLTYISAAMPFLIQCVKLHFESNELDDTSIETIKIGDAILWKKDDDPKEKAKACEMLCMYAKLLKEDFYPWISQVVPILVPLRQIYMHNPDKKSDVSEGEILMYFYVFM</sequence>
<dbReference type="AlphaFoldDB" id="A0A2G2W4Z1"/>
<evidence type="ECO:0000313" key="10">
    <source>
        <dbReference type="Proteomes" id="UP000224567"/>
    </source>
</evidence>
<dbReference type="Proteomes" id="UP000224567">
    <property type="component" value="Unassembled WGS sequence"/>
</dbReference>
<dbReference type="STRING" id="33114.A0A2G2W4Z1"/>
<evidence type="ECO:0000256" key="3">
    <source>
        <dbReference type="ARBA" id="ARBA00022448"/>
    </source>
</evidence>
<dbReference type="SUPFAM" id="SSF48371">
    <property type="entry name" value="ARM repeat"/>
    <property type="match status" value="1"/>
</dbReference>
<keyword evidence="6" id="KW-0653">Protein transport</keyword>
<dbReference type="GO" id="GO:0005737">
    <property type="term" value="C:cytoplasm"/>
    <property type="evidence" value="ECO:0007669"/>
    <property type="project" value="UniProtKB-SubCell"/>
</dbReference>
<dbReference type="OrthoDB" id="1299049at2759"/>
<keyword evidence="3" id="KW-0813">Transport</keyword>
<comment type="subcellular location">
    <subcellularLocation>
        <location evidence="2">Cytoplasm</location>
    </subcellularLocation>
    <subcellularLocation>
        <location evidence="1">Nucleus</location>
    </subcellularLocation>
</comment>
<dbReference type="Gene3D" id="1.25.10.10">
    <property type="entry name" value="Leucine-rich Repeat Variant"/>
    <property type="match status" value="1"/>
</dbReference>
<reference evidence="10" key="2">
    <citation type="journal article" date="2017" name="J. Anim. Genet.">
        <title>Multiple reference genome sequences of hot pepper reveal the massive evolution of plant disease resistance genes by retroduplication.</title>
        <authorList>
            <person name="Kim S."/>
            <person name="Park J."/>
            <person name="Yeom S.-I."/>
            <person name="Kim Y.-M."/>
            <person name="Seo E."/>
            <person name="Kim K.-T."/>
            <person name="Kim M.-S."/>
            <person name="Lee J.M."/>
            <person name="Cheong K."/>
            <person name="Shin H.-S."/>
            <person name="Kim S.-B."/>
            <person name="Han K."/>
            <person name="Lee J."/>
            <person name="Park M."/>
            <person name="Lee H.-A."/>
            <person name="Lee H.-Y."/>
            <person name="Lee Y."/>
            <person name="Oh S."/>
            <person name="Lee J.H."/>
            <person name="Choi E."/>
            <person name="Choi E."/>
            <person name="Lee S.E."/>
            <person name="Jeon J."/>
            <person name="Kim H."/>
            <person name="Choi G."/>
            <person name="Song H."/>
            <person name="Lee J."/>
            <person name="Lee S.-C."/>
            <person name="Kwon J.-K."/>
            <person name="Lee H.-Y."/>
            <person name="Koo N."/>
            <person name="Hong Y."/>
            <person name="Kim R.W."/>
            <person name="Kang W.-H."/>
            <person name="Huh J.H."/>
            <person name="Kang B.-C."/>
            <person name="Yang T.-J."/>
            <person name="Lee Y.-H."/>
            <person name="Bennetzen J.L."/>
            <person name="Choi D."/>
        </authorList>
    </citation>
    <scope>NUCLEOTIDE SEQUENCE [LARGE SCALE GENOMIC DNA]</scope>
    <source>
        <strain evidence="10">cv. PBC81</strain>
    </source>
</reference>
<comment type="caution">
    <text evidence="9">The sequence shown here is derived from an EMBL/GenBank/DDBJ whole genome shotgun (WGS) entry which is preliminary data.</text>
</comment>
<keyword evidence="5" id="KW-0677">Repeat</keyword>
<keyword evidence="10" id="KW-1185">Reference proteome</keyword>
<dbReference type="GO" id="GO:0005634">
    <property type="term" value="C:nucleus"/>
    <property type="evidence" value="ECO:0007669"/>
    <property type="project" value="UniProtKB-SubCell"/>
</dbReference>
<evidence type="ECO:0000256" key="2">
    <source>
        <dbReference type="ARBA" id="ARBA00004496"/>
    </source>
</evidence>
<dbReference type="InterPro" id="IPR011989">
    <property type="entry name" value="ARM-like"/>
</dbReference>
<dbReference type="InterPro" id="IPR040122">
    <property type="entry name" value="Importin_beta"/>
</dbReference>
<organism evidence="9 10">
    <name type="scientific">Capsicum baccatum</name>
    <name type="common">Peruvian pepper</name>
    <dbReference type="NCBI Taxonomy" id="33114"/>
    <lineage>
        <taxon>Eukaryota</taxon>
        <taxon>Viridiplantae</taxon>
        <taxon>Streptophyta</taxon>
        <taxon>Embryophyta</taxon>
        <taxon>Tracheophyta</taxon>
        <taxon>Spermatophyta</taxon>
        <taxon>Magnoliopsida</taxon>
        <taxon>eudicotyledons</taxon>
        <taxon>Gunneridae</taxon>
        <taxon>Pentapetalae</taxon>
        <taxon>asterids</taxon>
        <taxon>lamiids</taxon>
        <taxon>Solanales</taxon>
        <taxon>Solanaceae</taxon>
        <taxon>Solanoideae</taxon>
        <taxon>Capsiceae</taxon>
        <taxon>Capsicum</taxon>
    </lineage>
</organism>
<evidence type="ECO:0000313" key="9">
    <source>
        <dbReference type="EMBL" id="PHT40283.1"/>
    </source>
</evidence>
<feature type="domain" description="IPO4/5-like TPR repeats" evidence="8">
    <location>
        <begin position="98"/>
        <end position="252"/>
    </location>
</feature>
<keyword evidence="4" id="KW-0963">Cytoplasm</keyword>
<dbReference type="InterPro" id="IPR057672">
    <property type="entry name" value="TPR_IPO4/5"/>
</dbReference>
<dbReference type="Pfam" id="PF18808">
    <property type="entry name" value="Importin_rep_4"/>
    <property type="match status" value="1"/>
</dbReference>
<dbReference type="EMBL" id="MLFT02000008">
    <property type="protein sequence ID" value="PHT40283.1"/>
    <property type="molecule type" value="Genomic_DNA"/>
</dbReference>
<evidence type="ECO:0000256" key="7">
    <source>
        <dbReference type="ARBA" id="ARBA00023242"/>
    </source>
</evidence>
<evidence type="ECO:0000256" key="6">
    <source>
        <dbReference type="ARBA" id="ARBA00022927"/>
    </source>
</evidence>
<evidence type="ECO:0000256" key="5">
    <source>
        <dbReference type="ARBA" id="ARBA00022737"/>
    </source>
</evidence>
<evidence type="ECO:0000256" key="1">
    <source>
        <dbReference type="ARBA" id="ARBA00004123"/>
    </source>
</evidence>
<protein>
    <recommendedName>
        <fullName evidence="8">IPO4/5-like TPR repeats domain-containing protein</fullName>
    </recommendedName>
</protein>
<keyword evidence="7" id="KW-0539">Nucleus</keyword>
<dbReference type="Pfam" id="PF12755">
    <property type="entry name" value="Vac14_Fab1_bd"/>
    <property type="match status" value="1"/>
</dbReference>
<reference evidence="9 10" key="1">
    <citation type="journal article" date="2017" name="Genome Biol.">
        <title>New reference genome sequences of hot pepper reveal the massive evolution of plant disease-resistance genes by retroduplication.</title>
        <authorList>
            <person name="Kim S."/>
            <person name="Park J."/>
            <person name="Yeom S.I."/>
            <person name="Kim Y.M."/>
            <person name="Seo E."/>
            <person name="Kim K.T."/>
            <person name="Kim M.S."/>
            <person name="Lee J.M."/>
            <person name="Cheong K."/>
            <person name="Shin H.S."/>
            <person name="Kim S.B."/>
            <person name="Han K."/>
            <person name="Lee J."/>
            <person name="Park M."/>
            <person name="Lee H.A."/>
            <person name="Lee H.Y."/>
            <person name="Lee Y."/>
            <person name="Oh S."/>
            <person name="Lee J.H."/>
            <person name="Choi E."/>
            <person name="Choi E."/>
            <person name="Lee S.E."/>
            <person name="Jeon J."/>
            <person name="Kim H."/>
            <person name="Choi G."/>
            <person name="Song H."/>
            <person name="Lee J."/>
            <person name="Lee S.C."/>
            <person name="Kwon J.K."/>
            <person name="Lee H.Y."/>
            <person name="Koo N."/>
            <person name="Hong Y."/>
            <person name="Kim R.W."/>
            <person name="Kang W.H."/>
            <person name="Huh J.H."/>
            <person name="Kang B.C."/>
            <person name="Yang T.J."/>
            <person name="Lee Y.H."/>
            <person name="Bennetzen J.L."/>
            <person name="Choi D."/>
        </authorList>
    </citation>
    <scope>NUCLEOTIDE SEQUENCE [LARGE SCALE GENOMIC DNA]</scope>
    <source>
        <strain evidence="10">cv. PBC81</strain>
    </source>
</reference>
<dbReference type="Pfam" id="PF25780">
    <property type="entry name" value="TPR_IPO5"/>
    <property type="match status" value="1"/>
</dbReference>
<accession>A0A2G2W4Z1</accession>
<evidence type="ECO:0000259" key="8">
    <source>
        <dbReference type="Pfam" id="PF25780"/>
    </source>
</evidence>
<gene>
    <name evidence="9" type="ORF">CQW23_19137</name>
</gene>
<dbReference type="GO" id="GO:0006606">
    <property type="term" value="P:protein import into nucleus"/>
    <property type="evidence" value="ECO:0007669"/>
    <property type="project" value="InterPro"/>
</dbReference>
<dbReference type="InterPro" id="IPR016024">
    <property type="entry name" value="ARM-type_fold"/>
</dbReference>
<proteinExistence type="predicted"/>
<evidence type="ECO:0000256" key="4">
    <source>
        <dbReference type="ARBA" id="ARBA00022490"/>
    </source>
</evidence>
<name>A0A2G2W4Z1_CAPBA</name>
<dbReference type="PANTHER" id="PTHR10527">
    <property type="entry name" value="IMPORTIN BETA"/>
    <property type="match status" value="1"/>
</dbReference>